<dbReference type="SMART" id="SM00419">
    <property type="entry name" value="HTH_CRP"/>
    <property type="match status" value="1"/>
</dbReference>
<sequence length="254" mass="28198">MFCFYTMTNIIKNFIFAEEISPIMMQTPKCEQCTNKLNNALKSLSISELGKISMCKSGMTIKKGDVIFEEGETLSGVYCIVEGVCKLSKLCTNGKSQIVRFVVKGDILGQRSVIGKQPANLTAVALTDVQACFIPKEEVLASFVQNTDFSSEVLKEVCEELKRADDTIVDLAQKTVKQRLASALLFLEKTFGNDSNGFINVQLSREEIGNMIGSATESLIRMLSDFNKNNWIITKGKRIRITNPKQLQKIAEGI</sequence>
<keyword evidence="1" id="KW-0805">Transcription regulation</keyword>
<evidence type="ECO:0000256" key="1">
    <source>
        <dbReference type="ARBA" id="ARBA00023015"/>
    </source>
</evidence>
<dbReference type="InterPro" id="IPR000595">
    <property type="entry name" value="cNMP-bd_dom"/>
</dbReference>
<dbReference type="SUPFAM" id="SSF51206">
    <property type="entry name" value="cAMP-binding domain-like"/>
    <property type="match status" value="1"/>
</dbReference>
<dbReference type="InterPro" id="IPR036388">
    <property type="entry name" value="WH-like_DNA-bd_sf"/>
</dbReference>
<keyword evidence="3" id="KW-0804">Transcription</keyword>
<name>A0A0B7HCB4_9FLAO</name>
<evidence type="ECO:0000256" key="3">
    <source>
        <dbReference type="ARBA" id="ARBA00023163"/>
    </source>
</evidence>
<organism evidence="4 5">
    <name type="scientific">Capnocytophaga canimorsus</name>
    <dbReference type="NCBI Taxonomy" id="28188"/>
    <lineage>
        <taxon>Bacteria</taxon>
        <taxon>Pseudomonadati</taxon>
        <taxon>Bacteroidota</taxon>
        <taxon>Flavobacteriia</taxon>
        <taxon>Flavobacteriales</taxon>
        <taxon>Flavobacteriaceae</taxon>
        <taxon>Capnocytophaga</taxon>
    </lineage>
</organism>
<dbReference type="InterPro" id="IPR014710">
    <property type="entry name" value="RmlC-like_jellyroll"/>
</dbReference>
<dbReference type="GO" id="GO:0003677">
    <property type="term" value="F:DNA binding"/>
    <property type="evidence" value="ECO:0007669"/>
    <property type="project" value="UniProtKB-KW"/>
</dbReference>
<dbReference type="InterPro" id="IPR036390">
    <property type="entry name" value="WH_DNA-bd_sf"/>
</dbReference>
<dbReference type="SUPFAM" id="SSF46785">
    <property type="entry name" value="Winged helix' DNA-binding domain"/>
    <property type="match status" value="1"/>
</dbReference>
<gene>
    <name evidence="4" type="ORF">CCAN12_700014</name>
</gene>
<evidence type="ECO:0000256" key="2">
    <source>
        <dbReference type="ARBA" id="ARBA00023125"/>
    </source>
</evidence>
<evidence type="ECO:0000313" key="4">
    <source>
        <dbReference type="EMBL" id="CEN37351.1"/>
    </source>
</evidence>
<dbReference type="CDD" id="cd00038">
    <property type="entry name" value="CAP_ED"/>
    <property type="match status" value="1"/>
</dbReference>
<dbReference type="Proteomes" id="UP000044026">
    <property type="component" value="Unassembled WGS sequence"/>
</dbReference>
<dbReference type="PANTHER" id="PTHR24567:SF26">
    <property type="entry name" value="REGULATORY PROTEIN YEIL"/>
    <property type="match status" value="1"/>
</dbReference>
<dbReference type="PROSITE" id="PS51063">
    <property type="entry name" value="HTH_CRP_2"/>
    <property type="match status" value="1"/>
</dbReference>
<dbReference type="GO" id="GO:0003700">
    <property type="term" value="F:DNA-binding transcription factor activity"/>
    <property type="evidence" value="ECO:0007669"/>
    <property type="project" value="TreeGrafter"/>
</dbReference>
<dbReference type="AlphaFoldDB" id="A0A0B7HCB4"/>
<dbReference type="Gene3D" id="1.10.10.10">
    <property type="entry name" value="Winged helix-like DNA-binding domain superfamily/Winged helix DNA-binding domain"/>
    <property type="match status" value="1"/>
</dbReference>
<dbReference type="InterPro" id="IPR050397">
    <property type="entry name" value="Env_Response_Regulators"/>
</dbReference>
<proteinExistence type="predicted"/>
<dbReference type="Gene3D" id="2.60.120.10">
    <property type="entry name" value="Jelly Rolls"/>
    <property type="match status" value="1"/>
</dbReference>
<dbReference type="PANTHER" id="PTHR24567">
    <property type="entry name" value="CRP FAMILY TRANSCRIPTIONAL REGULATORY PROTEIN"/>
    <property type="match status" value="1"/>
</dbReference>
<dbReference type="PROSITE" id="PS50042">
    <property type="entry name" value="CNMP_BINDING_3"/>
    <property type="match status" value="1"/>
</dbReference>
<dbReference type="Pfam" id="PF00027">
    <property type="entry name" value="cNMP_binding"/>
    <property type="match status" value="1"/>
</dbReference>
<dbReference type="InterPro" id="IPR018490">
    <property type="entry name" value="cNMP-bd_dom_sf"/>
</dbReference>
<dbReference type="GO" id="GO:0005829">
    <property type="term" value="C:cytosol"/>
    <property type="evidence" value="ECO:0007669"/>
    <property type="project" value="TreeGrafter"/>
</dbReference>
<reference evidence="4 5" key="1">
    <citation type="submission" date="2015-01" db="EMBL/GenBank/DDBJ databases">
        <authorList>
            <person name="Xiang T."/>
            <person name="Song Y."/>
            <person name="Huang L."/>
            <person name="Wang B."/>
            <person name="Wu P."/>
        </authorList>
    </citation>
    <scope>NUCLEOTIDE SEQUENCE [LARGE SCALE GENOMIC DNA]</scope>
    <source>
        <strain evidence="4 5">Cc12</strain>
    </source>
</reference>
<keyword evidence="2" id="KW-0238">DNA-binding</keyword>
<dbReference type="SMART" id="SM00100">
    <property type="entry name" value="cNMP"/>
    <property type="match status" value="1"/>
</dbReference>
<evidence type="ECO:0000313" key="5">
    <source>
        <dbReference type="Proteomes" id="UP000044026"/>
    </source>
</evidence>
<dbReference type="EMBL" id="CDOE01000068">
    <property type="protein sequence ID" value="CEN37351.1"/>
    <property type="molecule type" value="Genomic_DNA"/>
</dbReference>
<dbReference type="InterPro" id="IPR012318">
    <property type="entry name" value="HTH_CRP"/>
</dbReference>
<dbReference type="Pfam" id="PF13545">
    <property type="entry name" value="HTH_Crp_2"/>
    <property type="match status" value="1"/>
</dbReference>
<accession>A0A0B7HCB4</accession>
<protein>
    <submittedName>
        <fullName evidence="4">Fumarate and nitrate reduction regulatory protein</fullName>
    </submittedName>
</protein>